<evidence type="ECO:0000313" key="2">
    <source>
        <dbReference type="EMBL" id="KAI9632306.1"/>
    </source>
</evidence>
<dbReference type="SUPFAM" id="SSF53335">
    <property type="entry name" value="S-adenosyl-L-methionine-dependent methyltransferases"/>
    <property type="match status" value="1"/>
</dbReference>
<dbReference type="AlphaFoldDB" id="A0AA38H466"/>
<sequence>MPRPLLLLAAVPAILFIIYSVVPASLKESYAWMDPISLNTPASNGRPRRWFNMGYWNETGAAWADDFSKANENLAWKLREFANVDARGAVLDIAHGTGESLLVHLTWATSPARLDALTSIPSDTTLARALVRSHKVNESIGIPVEFYTGSAMPRIGNVDHQSHPLNPMKGFLGQSSGASAHGSYDEEDDGEEYESSPTGQTPATKGYDLIYILDAIYHLPPSIKPFLSAAYQGLAPGGAIAYTDILPPVKGLNPIIARIVSFFIGVPLPNLTHRPGGLQAYKAELESLGYDDVKVEDWGEHVWLGFATNLQRRGGFWARVGKRAKWAYEEAGWRFLAVRARRPDKT</sequence>
<name>A0AA38H466_9TREE</name>
<proteinExistence type="predicted"/>
<evidence type="ECO:0000256" key="1">
    <source>
        <dbReference type="SAM" id="MobiDB-lite"/>
    </source>
</evidence>
<dbReference type="Gene3D" id="3.40.50.150">
    <property type="entry name" value="Vaccinia Virus protein VP39"/>
    <property type="match status" value="1"/>
</dbReference>
<accession>A0AA38H466</accession>
<evidence type="ECO:0008006" key="4">
    <source>
        <dbReference type="Google" id="ProtNLM"/>
    </source>
</evidence>
<dbReference type="EMBL" id="JAKWFO010000014">
    <property type="protein sequence ID" value="KAI9632306.1"/>
    <property type="molecule type" value="Genomic_DNA"/>
</dbReference>
<feature type="compositionally biased region" description="Acidic residues" evidence="1">
    <location>
        <begin position="185"/>
        <end position="194"/>
    </location>
</feature>
<reference evidence="2" key="1">
    <citation type="journal article" date="2022" name="G3 (Bethesda)">
        <title>High quality genome of the basidiomycete yeast Dioszegia hungarica PDD-24b-2 isolated from cloud water.</title>
        <authorList>
            <person name="Jarrige D."/>
            <person name="Haridas S."/>
            <person name="Bleykasten-Grosshans C."/>
            <person name="Joly M."/>
            <person name="Nadalig T."/>
            <person name="Sancelme M."/>
            <person name="Vuilleumier S."/>
            <person name="Grigoriev I.V."/>
            <person name="Amato P."/>
            <person name="Bringel F."/>
        </authorList>
    </citation>
    <scope>NUCLEOTIDE SEQUENCE</scope>
    <source>
        <strain evidence="2">PDD-24b-2</strain>
    </source>
</reference>
<dbReference type="RefSeq" id="XP_052942083.1">
    <property type="nucleotide sequence ID" value="XM_053087985.1"/>
</dbReference>
<feature type="region of interest" description="Disordered" evidence="1">
    <location>
        <begin position="168"/>
        <end position="201"/>
    </location>
</feature>
<organism evidence="2 3">
    <name type="scientific">Dioszegia hungarica</name>
    <dbReference type="NCBI Taxonomy" id="4972"/>
    <lineage>
        <taxon>Eukaryota</taxon>
        <taxon>Fungi</taxon>
        <taxon>Dikarya</taxon>
        <taxon>Basidiomycota</taxon>
        <taxon>Agaricomycotina</taxon>
        <taxon>Tremellomycetes</taxon>
        <taxon>Tremellales</taxon>
        <taxon>Bulleribasidiaceae</taxon>
        <taxon>Dioszegia</taxon>
    </lineage>
</organism>
<dbReference type="GeneID" id="77727190"/>
<evidence type="ECO:0000313" key="3">
    <source>
        <dbReference type="Proteomes" id="UP001164286"/>
    </source>
</evidence>
<keyword evidence="3" id="KW-1185">Reference proteome</keyword>
<dbReference type="InterPro" id="IPR029063">
    <property type="entry name" value="SAM-dependent_MTases_sf"/>
</dbReference>
<comment type="caution">
    <text evidence="2">The sequence shown here is derived from an EMBL/GenBank/DDBJ whole genome shotgun (WGS) entry which is preliminary data.</text>
</comment>
<dbReference type="Proteomes" id="UP001164286">
    <property type="component" value="Unassembled WGS sequence"/>
</dbReference>
<gene>
    <name evidence="2" type="ORF">MKK02DRAFT_30155</name>
</gene>
<protein>
    <recommendedName>
        <fullName evidence="4">S-adenosyl-L-methionine-dependent methyltransferase</fullName>
    </recommendedName>
</protein>